<gene>
    <name evidence="2" type="ORF">NliqN6_3928</name>
</gene>
<keyword evidence="3" id="KW-1185">Reference proteome</keyword>
<dbReference type="OrthoDB" id="10692037at2759"/>
<protein>
    <submittedName>
        <fullName evidence="2">Uncharacterized protein</fullName>
    </submittedName>
</protein>
<reference evidence="2" key="1">
    <citation type="submission" date="2020-07" db="EMBL/GenBank/DDBJ databases">
        <title>Draft Genome Sequence of a Deep-Sea Yeast, Naganishia (Cryptococcus) liquefaciens strain N6.</title>
        <authorList>
            <person name="Han Y.W."/>
            <person name="Kajitani R."/>
            <person name="Morimoto H."/>
            <person name="Parhat M."/>
            <person name="Tsubouchi H."/>
            <person name="Bakenova O."/>
            <person name="Ogata M."/>
            <person name="Argunhan B."/>
            <person name="Aoki R."/>
            <person name="Kajiwara S."/>
            <person name="Itoh T."/>
            <person name="Iwasaki H."/>
        </authorList>
    </citation>
    <scope>NUCLEOTIDE SEQUENCE</scope>
    <source>
        <strain evidence="2">N6</strain>
    </source>
</reference>
<organism evidence="2 3">
    <name type="scientific">Naganishia liquefaciens</name>
    <dbReference type="NCBI Taxonomy" id="104408"/>
    <lineage>
        <taxon>Eukaryota</taxon>
        <taxon>Fungi</taxon>
        <taxon>Dikarya</taxon>
        <taxon>Basidiomycota</taxon>
        <taxon>Agaricomycotina</taxon>
        <taxon>Tremellomycetes</taxon>
        <taxon>Filobasidiales</taxon>
        <taxon>Filobasidiaceae</taxon>
        <taxon>Naganishia</taxon>
    </lineage>
</organism>
<evidence type="ECO:0000256" key="1">
    <source>
        <dbReference type="SAM" id="MobiDB-lite"/>
    </source>
</evidence>
<feature type="region of interest" description="Disordered" evidence="1">
    <location>
        <begin position="521"/>
        <end position="564"/>
    </location>
</feature>
<evidence type="ECO:0000313" key="3">
    <source>
        <dbReference type="Proteomes" id="UP000620104"/>
    </source>
</evidence>
<feature type="compositionally biased region" description="Basic residues" evidence="1">
    <location>
        <begin position="1"/>
        <end position="13"/>
    </location>
</feature>
<feature type="compositionally biased region" description="Acidic residues" evidence="1">
    <location>
        <begin position="549"/>
        <end position="564"/>
    </location>
</feature>
<dbReference type="AlphaFoldDB" id="A0A8H3TU10"/>
<proteinExistence type="predicted"/>
<dbReference type="Proteomes" id="UP000620104">
    <property type="component" value="Unassembled WGS sequence"/>
</dbReference>
<comment type="caution">
    <text evidence="2">The sequence shown here is derived from an EMBL/GenBank/DDBJ whole genome shotgun (WGS) entry which is preliminary data.</text>
</comment>
<evidence type="ECO:0000313" key="2">
    <source>
        <dbReference type="EMBL" id="GHJ87526.1"/>
    </source>
</evidence>
<feature type="compositionally biased region" description="Basic and acidic residues" evidence="1">
    <location>
        <begin position="14"/>
        <end position="23"/>
    </location>
</feature>
<feature type="region of interest" description="Disordered" evidence="1">
    <location>
        <begin position="1"/>
        <end position="23"/>
    </location>
</feature>
<name>A0A8H3TU10_9TREE</name>
<sequence>MSAALRRAKRRQHRTDGTYDARQEATRQAALTRIEPLTREGAERHLLRRSKIASLFENGQLDFLQGPLPKADDVVENRLQLLMDIYNTTASPLLGFDPSTHPWLYNKLAQCALTVDCLIRLAVDPLSAEVLRHPALELMPPIPESAATFQMYVRVHPTTLGEATTAMETLRTQRMNHSPRLIVMLDELAERRQDEEDQLVEVYGGVTFRDVETRLEEDQVEGRALFRRRLALEPKPNFRSLRFKELCIVVEDASDGDGDLTSLWHAHPELWDLEVLLIGCLGQASWNSAYGGATVLRFEIPPSDGSMLQHVVQHFNVKTIAVPTTTEVMIQLDRIQSAIKGHFQEQLHFYRLRGQGAVSERAAERAAEYAGAICPAHLDANNTLSIRMAMDITLRDAKGLSTFWGVDAGNGPRRYRDAIDRVSGFEPSTGVDDLAIIAQRYGPFADFWNLCLLHQLIQVAIICMIKLLWLVRPLVILVQSDKMSTLLSETRFLARDTQELQDFLDSTISLEAYVSSTGALAVRQTEEKPEEEDNEVLKAESSSKAAEREDCEEGEEDRSDSESEDLLWEEFARGNFISEKASSYAAKLVGPQANRSLHRLANPSWPTYKPIFQSRVHRLGLCVAMKNRVALSMAAELRPEPTEPSMQEFRRAVEATCDSLNLNATIRQVRSELGDILQGLECLANLPSVPRSPEANLELFDKHSAIMKGIRANTLHNSTTAQGEPHGTERAAQISSLVEQHQSLVSNNRPSRIPVPKYREGCREVGDDGWRTWLSSLPRGIVLAESARSSGNSSQAVQSALTRARLRLTANRLSRRDASVFPDPGISLLDLIKLLSKPPAGTQSLQEEYRLIECQACDELDKDTLGNMTHVCSAQASQSFIRYRASTHSMTILYYPVQLLLNEKYGYAAHMEILADRENWHLSRFVDEEGASLLDAVQHKCYGDVNNEWMAQQAEIAAILRIQFSRGREIGVKRKDDFYGKMWKVYQSM</sequence>
<dbReference type="EMBL" id="BLZA01000023">
    <property type="protein sequence ID" value="GHJ87526.1"/>
    <property type="molecule type" value="Genomic_DNA"/>
</dbReference>
<accession>A0A8H3TU10</accession>